<dbReference type="AlphaFoldDB" id="A0A5A7PEC0"/>
<sequence>IFSPLVGDGRPSQTRATNLDATVESDRWSITRADAAAPQSANVKPEPPHLPLAGPNYGLEINPDVNTSSQPRSAAADQTSAPRTAVETTGLKSFNQGLKVFLPHTS</sequence>
<feature type="compositionally biased region" description="Polar residues" evidence="1">
    <location>
        <begin position="11"/>
        <end position="20"/>
    </location>
</feature>
<feature type="region of interest" description="Disordered" evidence="1">
    <location>
        <begin position="33"/>
        <end position="89"/>
    </location>
</feature>
<comment type="caution">
    <text evidence="2">The sequence shown here is derived from an EMBL/GenBank/DDBJ whole genome shotgun (WGS) entry which is preliminary data.</text>
</comment>
<name>A0A5A7PEC0_STRAF</name>
<reference evidence="3" key="1">
    <citation type="journal article" date="2019" name="Curr. Biol.">
        <title>Genome Sequence of Striga asiatica Provides Insight into the Evolution of Plant Parasitism.</title>
        <authorList>
            <person name="Yoshida S."/>
            <person name="Kim S."/>
            <person name="Wafula E.K."/>
            <person name="Tanskanen J."/>
            <person name="Kim Y.M."/>
            <person name="Honaas L."/>
            <person name="Yang Z."/>
            <person name="Spallek T."/>
            <person name="Conn C.E."/>
            <person name="Ichihashi Y."/>
            <person name="Cheong K."/>
            <person name="Cui S."/>
            <person name="Der J.P."/>
            <person name="Gundlach H."/>
            <person name="Jiao Y."/>
            <person name="Hori C."/>
            <person name="Ishida J.K."/>
            <person name="Kasahara H."/>
            <person name="Kiba T."/>
            <person name="Kim M.S."/>
            <person name="Koo N."/>
            <person name="Laohavisit A."/>
            <person name="Lee Y.H."/>
            <person name="Lumba S."/>
            <person name="McCourt P."/>
            <person name="Mortimer J.C."/>
            <person name="Mutuku J.M."/>
            <person name="Nomura T."/>
            <person name="Sasaki-Sekimoto Y."/>
            <person name="Seto Y."/>
            <person name="Wang Y."/>
            <person name="Wakatake T."/>
            <person name="Sakakibara H."/>
            <person name="Demura T."/>
            <person name="Yamaguchi S."/>
            <person name="Yoneyama K."/>
            <person name="Manabe R.I."/>
            <person name="Nelson D.C."/>
            <person name="Schulman A.H."/>
            <person name="Timko M.P."/>
            <person name="dePamphilis C.W."/>
            <person name="Choi D."/>
            <person name="Shirasu K."/>
        </authorList>
    </citation>
    <scope>NUCLEOTIDE SEQUENCE [LARGE SCALE GENOMIC DNA]</scope>
    <source>
        <strain evidence="3">cv. UVA1</strain>
    </source>
</reference>
<dbReference type="Proteomes" id="UP000325081">
    <property type="component" value="Unassembled WGS sequence"/>
</dbReference>
<evidence type="ECO:0000313" key="3">
    <source>
        <dbReference type="Proteomes" id="UP000325081"/>
    </source>
</evidence>
<keyword evidence="3" id="KW-1185">Reference proteome</keyword>
<feature type="compositionally biased region" description="Polar residues" evidence="1">
    <location>
        <begin position="64"/>
        <end position="89"/>
    </location>
</feature>
<feature type="non-terminal residue" evidence="2">
    <location>
        <position position="1"/>
    </location>
</feature>
<organism evidence="2 3">
    <name type="scientific">Striga asiatica</name>
    <name type="common">Asiatic witchweed</name>
    <name type="synonym">Buchnera asiatica</name>
    <dbReference type="NCBI Taxonomy" id="4170"/>
    <lineage>
        <taxon>Eukaryota</taxon>
        <taxon>Viridiplantae</taxon>
        <taxon>Streptophyta</taxon>
        <taxon>Embryophyta</taxon>
        <taxon>Tracheophyta</taxon>
        <taxon>Spermatophyta</taxon>
        <taxon>Magnoliopsida</taxon>
        <taxon>eudicotyledons</taxon>
        <taxon>Gunneridae</taxon>
        <taxon>Pentapetalae</taxon>
        <taxon>asterids</taxon>
        <taxon>lamiids</taxon>
        <taxon>Lamiales</taxon>
        <taxon>Orobanchaceae</taxon>
        <taxon>Buchnereae</taxon>
        <taxon>Striga</taxon>
    </lineage>
</organism>
<proteinExistence type="predicted"/>
<evidence type="ECO:0000313" key="2">
    <source>
        <dbReference type="EMBL" id="GER31119.1"/>
    </source>
</evidence>
<feature type="region of interest" description="Disordered" evidence="1">
    <location>
        <begin position="1"/>
        <end position="21"/>
    </location>
</feature>
<gene>
    <name evidence="2" type="ORF">STAS_07105</name>
</gene>
<protein>
    <submittedName>
        <fullName evidence="2">Nucleoprotein</fullName>
    </submittedName>
</protein>
<evidence type="ECO:0000256" key="1">
    <source>
        <dbReference type="SAM" id="MobiDB-lite"/>
    </source>
</evidence>
<dbReference type="EMBL" id="BKCP01004428">
    <property type="protein sequence ID" value="GER31119.1"/>
    <property type="molecule type" value="Genomic_DNA"/>
</dbReference>
<accession>A0A5A7PEC0</accession>